<dbReference type="AlphaFoldDB" id="A0A5K3ETU8"/>
<protein>
    <submittedName>
        <fullName evidence="1">Kinesin motor domain-containing protein</fullName>
    </submittedName>
</protein>
<reference evidence="1" key="1">
    <citation type="submission" date="2019-11" db="UniProtKB">
        <authorList>
            <consortium name="WormBaseParasite"/>
        </authorList>
    </citation>
    <scope>IDENTIFICATION</scope>
</reference>
<dbReference type="WBParaSite" id="MCU_002595-RC">
    <property type="protein sequence ID" value="MCU_002595-RC"/>
    <property type="gene ID" value="MCU_002595"/>
</dbReference>
<evidence type="ECO:0000313" key="1">
    <source>
        <dbReference type="WBParaSite" id="MCU_002595-RC"/>
    </source>
</evidence>
<organism evidence="1">
    <name type="scientific">Mesocestoides corti</name>
    <name type="common">Flatworm</name>
    <dbReference type="NCBI Taxonomy" id="53468"/>
    <lineage>
        <taxon>Eukaryota</taxon>
        <taxon>Metazoa</taxon>
        <taxon>Spiralia</taxon>
        <taxon>Lophotrochozoa</taxon>
        <taxon>Platyhelminthes</taxon>
        <taxon>Cestoda</taxon>
        <taxon>Eucestoda</taxon>
        <taxon>Cyclophyllidea</taxon>
        <taxon>Mesocestoididae</taxon>
        <taxon>Mesocestoides</taxon>
    </lineage>
</organism>
<proteinExistence type="predicted"/>
<accession>A0A5K3ETU8</accession>
<name>A0A5K3ETU8_MESCO</name>
<sequence>CSLEYALSLRSHYWLAASSRTLGSGSSPPLLLQGKQTHSDLACRPDCNITGTCLILTKCTNSTPLKPSISTIKSVRFLPLPTIYRQAMSQDAE</sequence>